<feature type="chain" id="PRO_5046740819" evidence="1">
    <location>
        <begin position="20"/>
        <end position="210"/>
    </location>
</feature>
<organism evidence="2 3">
    <name type="scientific">Gillisia lutea</name>
    <dbReference type="NCBI Taxonomy" id="2909668"/>
    <lineage>
        <taxon>Bacteria</taxon>
        <taxon>Pseudomonadati</taxon>
        <taxon>Bacteroidota</taxon>
        <taxon>Flavobacteriia</taxon>
        <taxon>Flavobacteriales</taxon>
        <taxon>Flavobacteriaceae</taxon>
        <taxon>Gillisia</taxon>
    </lineage>
</organism>
<name>A0ABS9EIV4_9FLAO</name>
<dbReference type="EMBL" id="JAKGTH010000011">
    <property type="protein sequence ID" value="MCF4102718.1"/>
    <property type="molecule type" value="Genomic_DNA"/>
</dbReference>
<comment type="caution">
    <text evidence="2">The sequence shown here is derived from an EMBL/GenBank/DDBJ whole genome shotgun (WGS) entry which is preliminary data.</text>
</comment>
<evidence type="ECO:0000313" key="3">
    <source>
        <dbReference type="Proteomes" id="UP001179363"/>
    </source>
</evidence>
<sequence>MKQIVITLAFLLIPMFEYAQVIKDLDKVGPSNEGYTAVMKDGKWGFMNAEGTLVIDFRDDLIVNKKTSKALDLGVATHRYPSFQDNRCIIKQMKNGVNYYGFINGKGETVIEPIYLNVSNFNNELALALKIDEEELGRNDILDKKIVSYQYDVVLLDKEGKVKKYLAGPFPVTISREKLRDAPKIVAKRISSNTISVKNPNGKWDIHTLK</sequence>
<gene>
    <name evidence="2" type="ORF">L1I30_13655</name>
</gene>
<feature type="signal peptide" evidence="1">
    <location>
        <begin position="1"/>
        <end position="19"/>
    </location>
</feature>
<dbReference type="Proteomes" id="UP001179363">
    <property type="component" value="Unassembled WGS sequence"/>
</dbReference>
<keyword evidence="3" id="KW-1185">Reference proteome</keyword>
<dbReference type="Pfam" id="PF14903">
    <property type="entry name" value="WG_beta_rep"/>
    <property type="match status" value="2"/>
</dbReference>
<evidence type="ECO:0000256" key="1">
    <source>
        <dbReference type="SAM" id="SignalP"/>
    </source>
</evidence>
<accession>A0ABS9EIV4</accession>
<protein>
    <submittedName>
        <fullName evidence="2">WG repeat-containing protein</fullName>
    </submittedName>
</protein>
<evidence type="ECO:0000313" key="2">
    <source>
        <dbReference type="EMBL" id="MCF4102718.1"/>
    </source>
</evidence>
<reference evidence="2" key="1">
    <citation type="submission" date="2022-01" db="EMBL/GenBank/DDBJ databases">
        <title>Gillisia lutea sp. nov., isolated from marine plastic residues from the Malvarosa beach (Valencia, Spain).</title>
        <authorList>
            <person name="Vidal-Verdu A."/>
            <person name="Molina-Menor E."/>
            <person name="Satari L."/>
            <person name="Pascual J."/>
            <person name="Pereto J."/>
            <person name="Porcar M."/>
        </authorList>
    </citation>
    <scope>NUCLEOTIDE SEQUENCE</scope>
    <source>
        <strain evidence="2">M10.2A</strain>
    </source>
</reference>
<proteinExistence type="predicted"/>
<keyword evidence="1" id="KW-0732">Signal</keyword>
<dbReference type="InterPro" id="IPR032774">
    <property type="entry name" value="WG_beta_rep"/>
</dbReference>
<dbReference type="RefSeq" id="WP_236134860.1">
    <property type="nucleotide sequence ID" value="NZ_JAKGTH010000011.1"/>
</dbReference>